<comment type="subcellular location">
    <subcellularLocation>
        <location evidence="1">Cell outer membrane</location>
    </subcellularLocation>
</comment>
<protein>
    <submittedName>
        <fullName evidence="8">RagB/SusD family nutrient uptake outer membrane protein</fullName>
    </submittedName>
</protein>
<dbReference type="InterPro" id="IPR033985">
    <property type="entry name" value="SusD-like_N"/>
</dbReference>
<dbReference type="Pfam" id="PF14322">
    <property type="entry name" value="SusD-like_3"/>
    <property type="match status" value="1"/>
</dbReference>
<reference evidence="8 9" key="1">
    <citation type="submission" date="2020-08" db="EMBL/GenBank/DDBJ databases">
        <title>Genome public.</title>
        <authorList>
            <person name="Liu C."/>
            <person name="Sun Q."/>
        </authorList>
    </citation>
    <scope>NUCLEOTIDE SEQUENCE [LARGE SCALE GENOMIC DNA]</scope>
    <source>
        <strain evidence="8 9">NSJ-56</strain>
    </source>
</reference>
<keyword evidence="9" id="KW-1185">Reference proteome</keyword>
<dbReference type="InterPro" id="IPR012944">
    <property type="entry name" value="SusD_RagB_dom"/>
</dbReference>
<evidence type="ECO:0000256" key="1">
    <source>
        <dbReference type="ARBA" id="ARBA00004442"/>
    </source>
</evidence>
<dbReference type="PROSITE" id="PS51257">
    <property type="entry name" value="PROKAR_LIPOPROTEIN"/>
    <property type="match status" value="1"/>
</dbReference>
<comment type="caution">
    <text evidence="8">The sequence shown here is derived from an EMBL/GenBank/DDBJ whole genome shotgun (WGS) entry which is preliminary data.</text>
</comment>
<evidence type="ECO:0000256" key="4">
    <source>
        <dbReference type="ARBA" id="ARBA00023136"/>
    </source>
</evidence>
<dbReference type="Proteomes" id="UP000646484">
    <property type="component" value="Unassembled WGS sequence"/>
</dbReference>
<dbReference type="InterPro" id="IPR011990">
    <property type="entry name" value="TPR-like_helical_dom_sf"/>
</dbReference>
<evidence type="ECO:0000256" key="3">
    <source>
        <dbReference type="ARBA" id="ARBA00022729"/>
    </source>
</evidence>
<accession>A0ABR7D1R8</accession>
<evidence type="ECO:0000313" key="8">
    <source>
        <dbReference type="EMBL" id="MBC5621315.1"/>
    </source>
</evidence>
<dbReference type="EMBL" id="JACOOH010000004">
    <property type="protein sequence ID" value="MBC5621315.1"/>
    <property type="molecule type" value="Genomic_DNA"/>
</dbReference>
<organism evidence="8 9">
    <name type="scientific">Butyricimonas hominis</name>
    <dbReference type="NCBI Taxonomy" id="2763032"/>
    <lineage>
        <taxon>Bacteria</taxon>
        <taxon>Pseudomonadati</taxon>
        <taxon>Bacteroidota</taxon>
        <taxon>Bacteroidia</taxon>
        <taxon>Bacteroidales</taxon>
        <taxon>Odoribacteraceae</taxon>
        <taxon>Butyricimonas</taxon>
    </lineage>
</organism>
<evidence type="ECO:0000313" key="9">
    <source>
        <dbReference type="Proteomes" id="UP000646484"/>
    </source>
</evidence>
<dbReference type="Pfam" id="PF07980">
    <property type="entry name" value="SusD_RagB"/>
    <property type="match status" value="1"/>
</dbReference>
<dbReference type="RefSeq" id="WP_186975876.1">
    <property type="nucleotide sequence ID" value="NZ_JACOOH010000004.1"/>
</dbReference>
<dbReference type="SUPFAM" id="SSF48452">
    <property type="entry name" value="TPR-like"/>
    <property type="match status" value="1"/>
</dbReference>
<evidence type="ECO:0000259" key="7">
    <source>
        <dbReference type="Pfam" id="PF14322"/>
    </source>
</evidence>
<evidence type="ECO:0000256" key="5">
    <source>
        <dbReference type="ARBA" id="ARBA00023237"/>
    </source>
</evidence>
<dbReference type="Gene3D" id="1.25.40.390">
    <property type="match status" value="1"/>
</dbReference>
<feature type="domain" description="RagB/SusD" evidence="6">
    <location>
        <begin position="331"/>
        <end position="465"/>
    </location>
</feature>
<feature type="domain" description="SusD-like N-terminal" evidence="7">
    <location>
        <begin position="24"/>
        <end position="236"/>
    </location>
</feature>
<evidence type="ECO:0000256" key="2">
    <source>
        <dbReference type="ARBA" id="ARBA00006275"/>
    </source>
</evidence>
<keyword evidence="3" id="KW-0732">Signal</keyword>
<comment type="similarity">
    <text evidence="2">Belongs to the SusD family.</text>
</comment>
<proteinExistence type="inferred from homology"/>
<gene>
    <name evidence="8" type="ORF">H8S64_09410</name>
</gene>
<name>A0ABR7D1R8_9BACT</name>
<keyword evidence="5" id="KW-0998">Cell outer membrane</keyword>
<evidence type="ECO:0000259" key="6">
    <source>
        <dbReference type="Pfam" id="PF07980"/>
    </source>
</evidence>
<dbReference type="CDD" id="cd08977">
    <property type="entry name" value="SusD"/>
    <property type="match status" value="1"/>
</dbReference>
<keyword evidence="4" id="KW-0472">Membrane</keyword>
<sequence>MKKRDILRLAVVTVGLFLSGGCSDFLEEESQDEVIPKTVTDFSELLMGSGYPSTAYYPGSILAQLDDDKMLDRDGENVLGSTGAEEWFPAFTWQPDLYRRDEGTPLASTEYYMWYERIKGCNAVLDYIDDAIGTQSEREQVKAEALALRAYYYFWLVNLYGEPYNYNKEALGVPLKLTSTVQEEVGGVRNTVKEVYEQILKDLDASAKLFEKYNVVIGNYRMNLPAVKILLSRVYLYMEEWQNAVNAANDAIELGRGLTDLTLVDENVNYCMNSYDVNETVCIFGARIDNYSMAYVVSSDLLKLFNSKDRRIGIYIIAQYSGGGDFTGWLINKNAAAGEPGQCLRLAEAYLNRAEAYSRLTGKQSDALADLNTLRKHRIMDYRDVSIADPTALLDTIRKERRLELCYEGHRWFDLRRYGMPEITHIYQESTTSPAMVYTLKEKDPMYTLPLPSSVMDKNKELVQNASDKEPLRVGVSM</sequence>